<gene>
    <name evidence="1" type="ORF">PR048_003154</name>
</gene>
<dbReference type="EMBL" id="JARBHB010000001">
    <property type="protein sequence ID" value="KAJ8897804.1"/>
    <property type="molecule type" value="Genomic_DNA"/>
</dbReference>
<proteinExistence type="predicted"/>
<evidence type="ECO:0000313" key="1">
    <source>
        <dbReference type="EMBL" id="KAJ8897804.1"/>
    </source>
</evidence>
<dbReference type="Proteomes" id="UP001159363">
    <property type="component" value="Chromosome 1"/>
</dbReference>
<name>A0ABQ9INK8_9NEOP</name>
<organism evidence="1 2">
    <name type="scientific">Dryococelus australis</name>
    <dbReference type="NCBI Taxonomy" id="614101"/>
    <lineage>
        <taxon>Eukaryota</taxon>
        <taxon>Metazoa</taxon>
        <taxon>Ecdysozoa</taxon>
        <taxon>Arthropoda</taxon>
        <taxon>Hexapoda</taxon>
        <taxon>Insecta</taxon>
        <taxon>Pterygota</taxon>
        <taxon>Neoptera</taxon>
        <taxon>Polyneoptera</taxon>
        <taxon>Phasmatodea</taxon>
        <taxon>Verophasmatodea</taxon>
        <taxon>Anareolatae</taxon>
        <taxon>Phasmatidae</taxon>
        <taxon>Eurycanthinae</taxon>
        <taxon>Dryococelus</taxon>
    </lineage>
</organism>
<feature type="non-terminal residue" evidence="1">
    <location>
        <position position="143"/>
    </location>
</feature>
<evidence type="ECO:0000313" key="2">
    <source>
        <dbReference type="Proteomes" id="UP001159363"/>
    </source>
</evidence>
<keyword evidence="2" id="KW-1185">Reference proteome</keyword>
<protein>
    <submittedName>
        <fullName evidence="1">Uncharacterized protein</fullName>
    </submittedName>
</protein>
<comment type="caution">
    <text evidence="1">The sequence shown here is derived from an EMBL/GenBank/DDBJ whole genome shotgun (WGS) entry which is preliminary data.</text>
</comment>
<sequence>MIACSFHIGRSTVLKIVGEVCKEIWKFLQLLYLPAHLEETWHKTVAGFRELRGLPNYIGSIDRKLHLAVVDPYYKFIVVDIGSYRRHSNSVSSKKHAVYSTTSEEILDSLVLKYNTSKTPFKLTVHSRTYVPRIDDQALLPST</sequence>
<reference evidence="1 2" key="1">
    <citation type="submission" date="2023-02" db="EMBL/GenBank/DDBJ databases">
        <title>LHISI_Scaffold_Assembly.</title>
        <authorList>
            <person name="Stuart O.P."/>
            <person name="Cleave R."/>
            <person name="Magrath M.J.L."/>
            <person name="Mikheyev A.S."/>
        </authorList>
    </citation>
    <scope>NUCLEOTIDE SEQUENCE [LARGE SCALE GENOMIC DNA]</scope>
    <source>
        <strain evidence="1">Daus_M_001</strain>
        <tissue evidence="1">Leg muscle</tissue>
    </source>
</reference>
<accession>A0ABQ9INK8</accession>